<dbReference type="AlphaFoldDB" id="A0A6M5Y5T4"/>
<dbReference type="InterPro" id="IPR026341">
    <property type="entry name" value="T9SS_type_B"/>
</dbReference>
<dbReference type="InterPro" id="IPR013783">
    <property type="entry name" value="Ig-like_fold"/>
</dbReference>
<sequence length="802" mass="86561">MNWFLRLCGIFVLLALSMRPANADHIVGGHMQMTNVNQEPGHYRIKLTYYYDLDRGTQSITPQLLFVIFQKRDNQRIDSLFANASSTNRTSLPRVPVNNTACTGSTQSTNWGIVEYEREVRLDPGKYNDSEGYYVSNQDCCRSNGITNLRYPALPDRAGFTYYLEFPPMSGATSTNSSPAFLPIKADFMCINRPFTFSCAATDPDGNELRYSLTSPLKGNVTAGSNLISNGLIPGPFPETQFATGFSATNPIPGSPAVQLDRTTGLLTLTPTSVGRFTFSVKVEEYRSGQKIGEVRQDYQLVAIDCPPEKPPVPNATIANYPTTAVEGILCNNNSLTLQAEQNASWKYQWQKDGVAIPGATSPTLSVTAVGVYTVVNSFTSNCGQPNTSRSLTVRSFNQPIRLERPAKTALCPGSDALVLKAPELPATYTWYWNETVISGLNSNTQTVSKPGEYYASVKDNTTGCVTQTDAITLTQASSPTATVSSANPSNVLCERDSLRLTAAGGATYQWFYNGAQLPGAVSPTYSAKLAGIYSVTVTDANGCRGSSSPLTITVQTRQKPTLDSIPPLCGSASSVVSLRGSPAGGVFSGPGVSGSSFDPKTAGLGVHRITYAAPATNGCPGDATQRIVRVNQPPTVQLPGRIVTSKQGIVTLEPVVNGTAPFTYSWTPTVWLSNPLQATVTVTFPQNDTTYTIRVKDASGCTGEASVRILLQSRLSIPDAFTPNNDQMNDTWKLPGIESFPQAQITIFSRWGEVVYYSRSGYLIPFDGQYNGVPLPAGMYLYVLKLSPDTEPLRGSLMLAR</sequence>
<keyword evidence="1" id="KW-0732">Signal</keyword>
<proteinExistence type="predicted"/>
<dbReference type="RefSeq" id="WP_171739058.1">
    <property type="nucleotide sequence ID" value="NZ_CP053435.1"/>
</dbReference>
<dbReference type="KEGG" id="stae:HNV11_07340"/>
<keyword evidence="3" id="KW-1185">Reference proteome</keyword>
<dbReference type="NCBIfam" id="TIGR04131">
    <property type="entry name" value="Bac_Flav_CTERM"/>
    <property type="match status" value="1"/>
</dbReference>
<dbReference type="Pfam" id="PF13585">
    <property type="entry name" value="CHU_C"/>
    <property type="match status" value="1"/>
</dbReference>
<evidence type="ECO:0000313" key="2">
    <source>
        <dbReference type="EMBL" id="QJW89219.1"/>
    </source>
</evidence>
<dbReference type="EMBL" id="CP053435">
    <property type="protein sequence ID" value="QJW89219.1"/>
    <property type="molecule type" value="Genomic_DNA"/>
</dbReference>
<accession>A0A6M5Y5T4</accession>
<evidence type="ECO:0000313" key="3">
    <source>
        <dbReference type="Proteomes" id="UP000502756"/>
    </source>
</evidence>
<reference evidence="2 3" key="1">
    <citation type="submission" date="2020-05" db="EMBL/GenBank/DDBJ databases">
        <title>Genome sequencing of Spirosoma sp. TS118.</title>
        <authorList>
            <person name="Lee J.-H."/>
            <person name="Jeong S."/>
            <person name="Zhao L."/>
            <person name="Jung J.-H."/>
            <person name="Kim M.-K."/>
            <person name="Lim S."/>
        </authorList>
    </citation>
    <scope>NUCLEOTIDE SEQUENCE [LARGE SCALE GENOMIC DNA]</scope>
    <source>
        <strain evidence="2 3">TS118</strain>
    </source>
</reference>
<dbReference type="Proteomes" id="UP000502756">
    <property type="component" value="Chromosome"/>
</dbReference>
<organism evidence="2 3">
    <name type="scientific">Spirosoma taeanense</name>
    <dbReference type="NCBI Taxonomy" id="2735870"/>
    <lineage>
        <taxon>Bacteria</taxon>
        <taxon>Pseudomonadati</taxon>
        <taxon>Bacteroidota</taxon>
        <taxon>Cytophagia</taxon>
        <taxon>Cytophagales</taxon>
        <taxon>Cytophagaceae</taxon>
        <taxon>Spirosoma</taxon>
    </lineage>
</organism>
<evidence type="ECO:0000256" key="1">
    <source>
        <dbReference type="SAM" id="SignalP"/>
    </source>
</evidence>
<feature type="signal peptide" evidence="1">
    <location>
        <begin position="1"/>
        <end position="23"/>
    </location>
</feature>
<name>A0A6M5Y5T4_9BACT</name>
<dbReference type="Gene3D" id="2.60.40.10">
    <property type="entry name" value="Immunoglobulins"/>
    <property type="match status" value="2"/>
</dbReference>
<gene>
    <name evidence="2" type="ORF">HNV11_07340</name>
</gene>
<feature type="chain" id="PRO_5027107820" evidence="1">
    <location>
        <begin position="24"/>
        <end position="802"/>
    </location>
</feature>
<protein>
    <submittedName>
        <fullName evidence="2">Gliding motility-associated C-terminal domain-containing protein</fullName>
    </submittedName>
</protein>